<protein>
    <submittedName>
        <fullName evidence="2">Uncharacterized protein</fullName>
    </submittedName>
</protein>
<proteinExistence type="predicted"/>
<name>X1CA01_9ZZZZ</name>
<sequence>MSEQAKKSAATRRKNLKKKAESENKLRLANARASAARNKLKYFKEGFEEGLKVRRE</sequence>
<dbReference type="EMBL" id="BART01028275">
    <property type="protein sequence ID" value="GAG90067.1"/>
    <property type="molecule type" value="Genomic_DNA"/>
</dbReference>
<comment type="caution">
    <text evidence="2">The sequence shown here is derived from an EMBL/GenBank/DDBJ whole genome shotgun (WGS) entry which is preliminary data.</text>
</comment>
<accession>X1CA01</accession>
<feature type="region of interest" description="Disordered" evidence="1">
    <location>
        <begin position="1"/>
        <end position="28"/>
    </location>
</feature>
<dbReference type="AlphaFoldDB" id="X1CA01"/>
<organism evidence="2">
    <name type="scientific">marine sediment metagenome</name>
    <dbReference type="NCBI Taxonomy" id="412755"/>
    <lineage>
        <taxon>unclassified sequences</taxon>
        <taxon>metagenomes</taxon>
        <taxon>ecological metagenomes</taxon>
    </lineage>
</organism>
<evidence type="ECO:0000256" key="1">
    <source>
        <dbReference type="SAM" id="MobiDB-lite"/>
    </source>
</evidence>
<reference evidence="2" key="1">
    <citation type="journal article" date="2014" name="Front. Microbiol.">
        <title>High frequency of phylogenetically diverse reductive dehalogenase-homologous genes in deep subseafloor sedimentary metagenomes.</title>
        <authorList>
            <person name="Kawai M."/>
            <person name="Futagami T."/>
            <person name="Toyoda A."/>
            <person name="Takaki Y."/>
            <person name="Nishi S."/>
            <person name="Hori S."/>
            <person name="Arai W."/>
            <person name="Tsubouchi T."/>
            <person name="Morono Y."/>
            <person name="Uchiyama I."/>
            <person name="Ito T."/>
            <person name="Fujiyama A."/>
            <person name="Inagaki F."/>
            <person name="Takami H."/>
        </authorList>
    </citation>
    <scope>NUCLEOTIDE SEQUENCE</scope>
    <source>
        <strain evidence="2">Expedition CK06-06</strain>
    </source>
</reference>
<gene>
    <name evidence="2" type="ORF">S01H4_49904</name>
</gene>
<evidence type="ECO:0000313" key="2">
    <source>
        <dbReference type="EMBL" id="GAG90067.1"/>
    </source>
</evidence>